<name>A0A1M7RJB7_9ACTN</name>
<dbReference type="RefSeq" id="WP_073263041.1">
    <property type="nucleotide sequence ID" value="NZ_FRCS01000014.1"/>
</dbReference>
<dbReference type="InterPro" id="IPR049052">
    <property type="entry name" value="nSTAND1"/>
</dbReference>
<protein>
    <recommendedName>
        <fullName evidence="2">Novel STAND NTPase 1 domain-containing protein</fullName>
    </recommendedName>
</protein>
<dbReference type="STRING" id="134849.SAMN05443668_11464"/>
<dbReference type="Proteomes" id="UP000184440">
    <property type="component" value="Unassembled WGS sequence"/>
</dbReference>
<evidence type="ECO:0000313" key="4">
    <source>
        <dbReference type="Proteomes" id="UP000184440"/>
    </source>
</evidence>
<gene>
    <name evidence="3" type="ORF">SAMN05443668_11464</name>
</gene>
<dbReference type="Gene3D" id="3.40.50.300">
    <property type="entry name" value="P-loop containing nucleotide triphosphate hydrolases"/>
    <property type="match status" value="1"/>
</dbReference>
<keyword evidence="1" id="KW-0472">Membrane</keyword>
<evidence type="ECO:0000256" key="1">
    <source>
        <dbReference type="SAM" id="Phobius"/>
    </source>
</evidence>
<dbReference type="EMBL" id="FRCS01000014">
    <property type="protein sequence ID" value="SHN46231.1"/>
    <property type="molecule type" value="Genomic_DNA"/>
</dbReference>
<accession>A0A1M7RJB7</accession>
<evidence type="ECO:0000259" key="2">
    <source>
        <dbReference type="Pfam" id="PF20703"/>
    </source>
</evidence>
<sequence>MTIPFVGLRPFDVSESDVFFGRKRETQVLANLVLTLPILVVYAPSGTGKSSLINAGLQAALTTTAPDTIIVNATNRDALTEVRAAYEHRGWSPPPDMELADMLHQYWLDNDERTLVVIDQFEERLNAGTRHDDLYAAIAKLVHQSSDSACILISIREDYLGALEPLMRRVPSLLNGSYRVPPLSRDSLREAIYGPLRAAGALAADEELVELTLDELQGQEAGAHIPGEQRFEPGYFQIVWSALWDAATARGAGRITVADYNNLGGAGKILADFTEGILANLEPFQAHMFWAISRYLVLPTGAKTALTIDDLLELLRETDFLTVELPGHSTIPLSHPQPGRWIASLPTAERQRLIRSVFGSLTASRSPLFQRVVRGTREEYELLHDLLGSILLDWRRDFPDRQLLYFTESTAELRHSAHAIVRGLATEPDPSAERPEPPWYEPGDVLQFPMAETRSSAEPSNADAYVLRALDRLNALSAELAAADLSGGLSPGLAARLDDMVLESLVCEVLAQHSPLRRRSFGYELHHYESMTGPYPRYAVKRAEVVTQFFELGVTAPSATARARLQRAVIETTFYSDNSLRTPRDVKAYLWARALPLVIGGAFGAAAFAGAAELAARLFPQIDVAYRGLALWIGGALHTFAYAMIAIDDLTTRSKTNSIVRDRVIPALRTVFLVDEWRVVLRWITRKDKRLSGTAEPGQLPFTWPLPAVYHQVLVNLGALASYALIGNWTPGYHLASVLAPIIFVTLLAMANF</sequence>
<feature type="transmembrane region" description="Helical" evidence="1">
    <location>
        <begin position="588"/>
        <end position="612"/>
    </location>
</feature>
<organism evidence="3 4">
    <name type="scientific">Cryptosporangium aurantiacum</name>
    <dbReference type="NCBI Taxonomy" id="134849"/>
    <lineage>
        <taxon>Bacteria</taxon>
        <taxon>Bacillati</taxon>
        <taxon>Actinomycetota</taxon>
        <taxon>Actinomycetes</taxon>
        <taxon>Cryptosporangiales</taxon>
        <taxon>Cryptosporangiaceae</taxon>
        <taxon>Cryptosporangium</taxon>
    </lineage>
</organism>
<proteinExistence type="predicted"/>
<dbReference type="OrthoDB" id="134501at2"/>
<keyword evidence="1" id="KW-1133">Transmembrane helix</keyword>
<keyword evidence="4" id="KW-1185">Reference proteome</keyword>
<feature type="domain" description="Novel STAND NTPase 1" evidence="2">
    <location>
        <begin position="4"/>
        <end position="300"/>
    </location>
</feature>
<feature type="transmembrane region" description="Helical" evidence="1">
    <location>
        <begin position="708"/>
        <end position="726"/>
    </location>
</feature>
<feature type="transmembrane region" description="Helical" evidence="1">
    <location>
        <begin position="733"/>
        <end position="751"/>
    </location>
</feature>
<reference evidence="3 4" key="1">
    <citation type="submission" date="2016-11" db="EMBL/GenBank/DDBJ databases">
        <authorList>
            <person name="Jaros S."/>
            <person name="Januszkiewicz K."/>
            <person name="Wedrychowicz H."/>
        </authorList>
    </citation>
    <scope>NUCLEOTIDE SEQUENCE [LARGE SCALE GENOMIC DNA]</scope>
    <source>
        <strain evidence="3 4">DSM 46144</strain>
    </source>
</reference>
<feature type="transmembrane region" description="Helical" evidence="1">
    <location>
        <begin position="624"/>
        <end position="647"/>
    </location>
</feature>
<dbReference type="AlphaFoldDB" id="A0A1M7RJB7"/>
<keyword evidence="1" id="KW-0812">Transmembrane</keyword>
<dbReference type="Pfam" id="PF20703">
    <property type="entry name" value="nSTAND1"/>
    <property type="match status" value="1"/>
</dbReference>
<evidence type="ECO:0000313" key="3">
    <source>
        <dbReference type="EMBL" id="SHN46231.1"/>
    </source>
</evidence>
<dbReference type="SUPFAM" id="SSF52540">
    <property type="entry name" value="P-loop containing nucleoside triphosphate hydrolases"/>
    <property type="match status" value="1"/>
</dbReference>
<dbReference type="InterPro" id="IPR027417">
    <property type="entry name" value="P-loop_NTPase"/>
</dbReference>